<protein>
    <recommendedName>
        <fullName evidence="3">Ornithine cyclodeaminase family protein</fullName>
    </recommendedName>
</protein>
<dbReference type="InterPro" id="IPR003462">
    <property type="entry name" value="ODC_Mu_crystall"/>
</dbReference>
<comment type="caution">
    <text evidence="1">The sequence shown here is derived from an EMBL/GenBank/DDBJ whole genome shotgun (WGS) entry which is preliminary data.</text>
</comment>
<gene>
    <name evidence="1" type="ORF">GCM10022287_08790</name>
</gene>
<name>A0ABP7ZUC6_9MICO</name>
<organism evidence="1 2">
    <name type="scientific">Gryllotalpicola koreensis</name>
    <dbReference type="NCBI Taxonomy" id="993086"/>
    <lineage>
        <taxon>Bacteria</taxon>
        <taxon>Bacillati</taxon>
        <taxon>Actinomycetota</taxon>
        <taxon>Actinomycetes</taxon>
        <taxon>Micrococcales</taxon>
        <taxon>Microbacteriaceae</taxon>
        <taxon>Gryllotalpicola</taxon>
    </lineage>
</organism>
<dbReference type="EMBL" id="BAABBW010000001">
    <property type="protein sequence ID" value="GAA4170613.1"/>
    <property type="molecule type" value="Genomic_DNA"/>
</dbReference>
<dbReference type="InterPro" id="IPR036291">
    <property type="entry name" value="NAD(P)-bd_dom_sf"/>
</dbReference>
<evidence type="ECO:0008006" key="3">
    <source>
        <dbReference type="Google" id="ProtNLM"/>
    </source>
</evidence>
<reference evidence="2" key="1">
    <citation type="journal article" date="2019" name="Int. J. Syst. Evol. Microbiol.">
        <title>The Global Catalogue of Microorganisms (GCM) 10K type strain sequencing project: providing services to taxonomists for standard genome sequencing and annotation.</title>
        <authorList>
            <consortium name="The Broad Institute Genomics Platform"/>
            <consortium name="The Broad Institute Genome Sequencing Center for Infectious Disease"/>
            <person name="Wu L."/>
            <person name="Ma J."/>
        </authorList>
    </citation>
    <scope>NUCLEOTIDE SEQUENCE [LARGE SCALE GENOMIC DNA]</scope>
    <source>
        <strain evidence="2">JCM 17591</strain>
    </source>
</reference>
<dbReference type="PANTHER" id="PTHR13812">
    <property type="entry name" value="KETIMINE REDUCTASE MU-CRYSTALLIN"/>
    <property type="match status" value="1"/>
</dbReference>
<keyword evidence="2" id="KW-1185">Reference proteome</keyword>
<evidence type="ECO:0000313" key="1">
    <source>
        <dbReference type="EMBL" id="GAA4170613.1"/>
    </source>
</evidence>
<dbReference type="PANTHER" id="PTHR13812:SF19">
    <property type="entry name" value="KETIMINE REDUCTASE MU-CRYSTALLIN"/>
    <property type="match status" value="1"/>
</dbReference>
<dbReference type="SUPFAM" id="SSF51735">
    <property type="entry name" value="NAD(P)-binding Rossmann-fold domains"/>
    <property type="match status" value="1"/>
</dbReference>
<dbReference type="Proteomes" id="UP001501079">
    <property type="component" value="Unassembled WGS sequence"/>
</dbReference>
<sequence length="87" mass="9107">MFVDHLETALHESGDILIPISEGAFRQSNLAATLGEVLAETHPGRTNDDAVTVFDAVGTGIQDLAVASFFVNAARAAGTGIDFPFFA</sequence>
<accession>A0ABP7ZUC6</accession>
<proteinExistence type="predicted"/>
<evidence type="ECO:0000313" key="2">
    <source>
        <dbReference type="Proteomes" id="UP001501079"/>
    </source>
</evidence>
<dbReference type="Gene3D" id="3.40.50.720">
    <property type="entry name" value="NAD(P)-binding Rossmann-like Domain"/>
    <property type="match status" value="1"/>
</dbReference>
<dbReference type="Pfam" id="PF02423">
    <property type="entry name" value="OCD_Mu_crystall"/>
    <property type="match status" value="1"/>
</dbReference>